<reference evidence="1" key="1">
    <citation type="journal article" date="2021" name="PeerJ">
        <title>Extensive microbial diversity within the chicken gut microbiome revealed by metagenomics and culture.</title>
        <authorList>
            <person name="Gilroy R."/>
            <person name="Ravi A."/>
            <person name="Getino M."/>
            <person name="Pursley I."/>
            <person name="Horton D.L."/>
            <person name="Alikhan N.F."/>
            <person name="Baker D."/>
            <person name="Gharbi K."/>
            <person name="Hall N."/>
            <person name="Watson M."/>
            <person name="Adriaenssens E.M."/>
            <person name="Foster-Nyarko E."/>
            <person name="Jarju S."/>
            <person name="Secka A."/>
            <person name="Antonio M."/>
            <person name="Oren A."/>
            <person name="Chaudhuri R.R."/>
            <person name="La Ragione R."/>
            <person name="Hildebrand F."/>
            <person name="Pallen M.J."/>
        </authorList>
    </citation>
    <scope>NUCLEOTIDE SEQUENCE</scope>
    <source>
        <strain evidence="1">MalCec1-1739</strain>
    </source>
</reference>
<name>A0A9D2ZUK3_9BACT</name>
<gene>
    <name evidence="1" type="ORF">IAA93_02550</name>
</gene>
<dbReference type="AlphaFoldDB" id="A0A9D2ZUK3"/>
<evidence type="ECO:0000313" key="2">
    <source>
        <dbReference type="Proteomes" id="UP000787625"/>
    </source>
</evidence>
<sequence length="141" mass="15939">MWKTRRRYLFSKYLSREGCINVVITDNGRTVYGSYVKTGRHMDDIGTNEAEALKMANHGVSTKNRPDAENRGYGISTSKNMLVKGMGGAFFMLSGGAFHRSDSGGDIYINLPPDITWRGTVVLLRIPDRLPQDFDYTEYME</sequence>
<reference evidence="1" key="2">
    <citation type="submission" date="2021-04" db="EMBL/GenBank/DDBJ databases">
        <authorList>
            <person name="Gilroy R."/>
        </authorList>
    </citation>
    <scope>NUCLEOTIDE SEQUENCE</scope>
    <source>
        <strain evidence="1">MalCec1-1739</strain>
    </source>
</reference>
<protein>
    <submittedName>
        <fullName evidence="1">Uncharacterized protein</fullName>
    </submittedName>
</protein>
<organism evidence="1 2">
    <name type="scientific">Candidatus Avibacteroides avistercoris</name>
    <dbReference type="NCBI Taxonomy" id="2840690"/>
    <lineage>
        <taxon>Bacteria</taxon>
        <taxon>Pseudomonadati</taxon>
        <taxon>Bacteroidota</taxon>
        <taxon>Bacteroidia</taxon>
        <taxon>Bacteroidales</taxon>
        <taxon>Bacteroidaceae</taxon>
        <taxon>Bacteroidaceae incertae sedis</taxon>
        <taxon>Candidatus Avibacteroides</taxon>
    </lineage>
</organism>
<dbReference type="Proteomes" id="UP000787625">
    <property type="component" value="Unassembled WGS sequence"/>
</dbReference>
<proteinExistence type="predicted"/>
<evidence type="ECO:0000313" key="1">
    <source>
        <dbReference type="EMBL" id="HJD52596.1"/>
    </source>
</evidence>
<dbReference type="EMBL" id="DWUP01000053">
    <property type="protein sequence ID" value="HJD52596.1"/>
    <property type="molecule type" value="Genomic_DNA"/>
</dbReference>
<comment type="caution">
    <text evidence="1">The sequence shown here is derived from an EMBL/GenBank/DDBJ whole genome shotgun (WGS) entry which is preliminary data.</text>
</comment>
<accession>A0A9D2ZUK3</accession>